<reference evidence="8" key="1">
    <citation type="submission" date="2018-06" db="EMBL/GenBank/DDBJ databases">
        <title>Aestuariibacter litoralis strain KCTC 52945T.</title>
        <authorList>
            <person name="Li X."/>
            <person name="Salam N."/>
            <person name="Li J.-L."/>
            <person name="Chen Y.-M."/>
            <person name="Yang Z.-W."/>
            <person name="Zhang L.-Y."/>
            <person name="Han M.-X."/>
            <person name="Xiao M."/>
            <person name="Li W.-J."/>
        </authorList>
    </citation>
    <scope>NUCLEOTIDE SEQUENCE [LARGE SCALE GENOMIC DNA]</scope>
    <source>
        <strain evidence="8">KCTC 52945</strain>
    </source>
</reference>
<feature type="transmembrane region" description="Helical" evidence="6">
    <location>
        <begin position="237"/>
        <end position="258"/>
    </location>
</feature>
<feature type="transmembrane region" description="Helical" evidence="6">
    <location>
        <begin position="270"/>
        <end position="292"/>
    </location>
</feature>
<feature type="transmembrane region" description="Helical" evidence="6">
    <location>
        <begin position="88"/>
        <end position="114"/>
    </location>
</feature>
<feature type="transmembrane region" description="Helical" evidence="6">
    <location>
        <begin position="193"/>
        <end position="216"/>
    </location>
</feature>
<comment type="caution">
    <text evidence="7">The sequence shown here is derived from an EMBL/GenBank/DDBJ whole genome shotgun (WGS) entry which is preliminary data.</text>
</comment>
<evidence type="ECO:0000256" key="4">
    <source>
        <dbReference type="ARBA" id="ARBA00022989"/>
    </source>
</evidence>
<proteinExistence type="inferred from homology"/>
<feature type="transmembrane region" description="Helical" evidence="6">
    <location>
        <begin position="356"/>
        <end position="377"/>
    </location>
</feature>
<organism evidence="7 8">
    <name type="scientific">Aestuariivirga litoralis</name>
    <dbReference type="NCBI Taxonomy" id="2650924"/>
    <lineage>
        <taxon>Bacteria</taxon>
        <taxon>Pseudomonadati</taxon>
        <taxon>Pseudomonadota</taxon>
        <taxon>Alphaproteobacteria</taxon>
        <taxon>Hyphomicrobiales</taxon>
        <taxon>Aestuariivirgaceae</taxon>
        <taxon>Aestuariivirga</taxon>
    </lineage>
</organism>
<keyword evidence="5 6" id="KW-0472">Membrane</keyword>
<evidence type="ECO:0000256" key="5">
    <source>
        <dbReference type="ARBA" id="ARBA00023136"/>
    </source>
</evidence>
<dbReference type="InterPro" id="IPR044644">
    <property type="entry name" value="DinF-like"/>
</dbReference>
<keyword evidence="8" id="KW-1185">Reference proteome</keyword>
<dbReference type="RefSeq" id="WP_111196020.1">
    <property type="nucleotide sequence ID" value="NZ_QKVK01000001.1"/>
</dbReference>
<keyword evidence="3 6" id="KW-0812">Transmembrane</keyword>
<dbReference type="EMBL" id="QKVK01000001">
    <property type="protein sequence ID" value="PZF78692.1"/>
    <property type="molecule type" value="Genomic_DNA"/>
</dbReference>
<name>A0A2W2AY55_9HYPH</name>
<feature type="transmembrane region" description="Helical" evidence="6">
    <location>
        <begin position="46"/>
        <end position="68"/>
    </location>
</feature>
<comment type="subcellular location">
    <subcellularLocation>
        <location evidence="1">Membrane</location>
        <topology evidence="1">Multi-pass membrane protein</topology>
    </subcellularLocation>
</comment>
<feature type="transmembrane region" description="Helical" evidence="6">
    <location>
        <begin position="389"/>
        <end position="405"/>
    </location>
</feature>
<feature type="transmembrane region" description="Helical" evidence="6">
    <location>
        <begin position="163"/>
        <end position="187"/>
    </location>
</feature>
<evidence type="ECO:0000256" key="2">
    <source>
        <dbReference type="ARBA" id="ARBA00010199"/>
    </source>
</evidence>
<feature type="transmembrane region" description="Helical" evidence="6">
    <location>
        <begin position="134"/>
        <end position="156"/>
    </location>
</feature>
<dbReference type="Proteomes" id="UP000248795">
    <property type="component" value="Unassembled WGS sequence"/>
</dbReference>
<dbReference type="PANTHER" id="PTHR42893">
    <property type="entry name" value="PROTEIN DETOXIFICATION 44, CHLOROPLASTIC-RELATED"/>
    <property type="match status" value="1"/>
</dbReference>
<feature type="transmembrane region" description="Helical" evidence="6">
    <location>
        <begin position="411"/>
        <end position="430"/>
    </location>
</feature>
<dbReference type="GO" id="GO:0015297">
    <property type="term" value="F:antiporter activity"/>
    <property type="evidence" value="ECO:0007669"/>
    <property type="project" value="InterPro"/>
</dbReference>
<keyword evidence="4 6" id="KW-1133">Transmembrane helix</keyword>
<protein>
    <submittedName>
        <fullName evidence="7">MATE family efflux transporter</fullName>
    </submittedName>
</protein>
<comment type="similarity">
    <text evidence="2">Belongs to the multi antimicrobial extrusion (MATE) (TC 2.A.66.1) family.</text>
</comment>
<dbReference type="AlphaFoldDB" id="A0A2W2AY55"/>
<dbReference type="InterPro" id="IPR002528">
    <property type="entry name" value="MATE_fam"/>
</dbReference>
<gene>
    <name evidence="7" type="ORF">DK847_02495</name>
</gene>
<dbReference type="Pfam" id="PF01554">
    <property type="entry name" value="MatE"/>
    <property type="match status" value="2"/>
</dbReference>
<evidence type="ECO:0000313" key="7">
    <source>
        <dbReference type="EMBL" id="PZF78692.1"/>
    </source>
</evidence>
<evidence type="ECO:0000313" key="8">
    <source>
        <dbReference type="Proteomes" id="UP000248795"/>
    </source>
</evidence>
<evidence type="ECO:0000256" key="6">
    <source>
        <dbReference type="SAM" id="Phobius"/>
    </source>
</evidence>
<dbReference type="GO" id="GO:0005886">
    <property type="term" value="C:plasma membrane"/>
    <property type="evidence" value="ECO:0007669"/>
    <property type="project" value="TreeGrafter"/>
</dbReference>
<sequence length="441" mass="47683">MSFDPQAKVTHRSVLAVAVPIMLSNVSEPLIGVVNTAVIGQLKEPYYIGAIAVGALVFSFLFWGFGFLRLSTGGLSAQALGAGDRTELVAVLIRALMIGLAAGIGLIILSPLIREAAFNLIGGSPQVRSHAETYFNYRIFAAPAALANYCVMGWFIGQSRAKLAFVVQLFLNLTNMALSAFFVLGLGMTSDGVGLAALIAEWSAVTLALVLAAAILRGMGAHISWPRILDPARFKRTLLMNGDVMIRTLCLVFAFTFFTARGARSGDVIVAANAVLLNLFEVSAYLIDGFAYASEALVGQSVGARNRERFRAAVRLTSIWAMALGVLCSLVIWVFGPAIIDMMTLSPEVRDMARTYLPWVAVSPVLGVICFQFDGIFTGAMATKDMRNMMIVSLAIFLLAWWLLEQPYGNHGLWAALNIFFIARGVTFATRMPSLERRAFG</sequence>
<evidence type="ECO:0000256" key="3">
    <source>
        <dbReference type="ARBA" id="ARBA00022692"/>
    </source>
</evidence>
<dbReference type="PANTHER" id="PTHR42893:SF46">
    <property type="entry name" value="PROTEIN DETOXIFICATION 44, CHLOROPLASTIC"/>
    <property type="match status" value="1"/>
</dbReference>
<dbReference type="GO" id="GO:0042910">
    <property type="term" value="F:xenobiotic transmembrane transporter activity"/>
    <property type="evidence" value="ECO:0007669"/>
    <property type="project" value="InterPro"/>
</dbReference>
<evidence type="ECO:0000256" key="1">
    <source>
        <dbReference type="ARBA" id="ARBA00004141"/>
    </source>
</evidence>
<dbReference type="NCBIfam" id="TIGR00797">
    <property type="entry name" value="matE"/>
    <property type="match status" value="1"/>
</dbReference>
<dbReference type="CDD" id="cd13136">
    <property type="entry name" value="MATE_DinF_like"/>
    <property type="match status" value="1"/>
</dbReference>
<accession>A0A2W2AY55</accession>
<feature type="transmembrane region" description="Helical" evidence="6">
    <location>
        <begin position="313"/>
        <end position="336"/>
    </location>
</feature>